<dbReference type="EMBL" id="UOFR01000084">
    <property type="protein sequence ID" value="VAX01472.1"/>
    <property type="molecule type" value="Genomic_DNA"/>
</dbReference>
<reference evidence="2" key="1">
    <citation type="submission" date="2018-06" db="EMBL/GenBank/DDBJ databases">
        <authorList>
            <person name="Zhirakovskaya E."/>
        </authorList>
    </citation>
    <scope>NUCLEOTIDE SEQUENCE</scope>
</reference>
<gene>
    <name evidence="2" type="ORF">MNBD_GAMMA21-2662</name>
</gene>
<evidence type="ECO:0000259" key="1">
    <source>
        <dbReference type="Pfam" id="PF01927"/>
    </source>
</evidence>
<dbReference type="AlphaFoldDB" id="A0A3B1ABW3"/>
<proteinExistence type="predicted"/>
<dbReference type="PANTHER" id="PTHR39081:SF1">
    <property type="entry name" value="MUT7-C RNASE DOMAIN-CONTAINING PROTEIN"/>
    <property type="match status" value="1"/>
</dbReference>
<accession>A0A3B1ABW3</accession>
<dbReference type="Pfam" id="PF01927">
    <property type="entry name" value="Mut7-C"/>
    <property type="match status" value="1"/>
</dbReference>
<sequence length="161" mass="18710">MTLAEPKFLVDSSLHRLGRWLRTAGYNSQFVDESMRAEIALNDGPVAANYYLLRQAIDNGRFLLTSSPEIDEMRRARGIVLLIESDNLEDCVEELGAYLTINWHFRPFTRCTVCNTELNITSDKTSEDNAYCPSCKQVFWDVSLTERMRSQLDNWYQKYSY</sequence>
<dbReference type="PANTHER" id="PTHR39081">
    <property type="entry name" value="MUT7-C DOMAIN-CONTAINING PROTEIN"/>
    <property type="match status" value="1"/>
</dbReference>
<feature type="domain" description="Mut7-C RNAse" evidence="1">
    <location>
        <begin position="6"/>
        <end position="150"/>
    </location>
</feature>
<organism evidence="2">
    <name type="scientific">hydrothermal vent metagenome</name>
    <dbReference type="NCBI Taxonomy" id="652676"/>
    <lineage>
        <taxon>unclassified sequences</taxon>
        <taxon>metagenomes</taxon>
        <taxon>ecological metagenomes</taxon>
    </lineage>
</organism>
<dbReference type="InterPro" id="IPR002782">
    <property type="entry name" value="Mut7-C_RNAse_dom"/>
</dbReference>
<protein>
    <recommendedName>
        <fullName evidence="1">Mut7-C RNAse domain-containing protein</fullName>
    </recommendedName>
</protein>
<evidence type="ECO:0000313" key="2">
    <source>
        <dbReference type="EMBL" id="VAX01472.1"/>
    </source>
</evidence>
<name>A0A3B1ABW3_9ZZZZ</name>